<evidence type="ECO:0000256" key="10">
    <source>
        <dbReference type="ARBA" id="ARBA00073549"/>
    </source>
</evidence>
<evidence type="ECO:0000256" key="7">
    <source>
        <dbReference type="ARBA" id="ARBA00023125"/>
    </source>
</evidence>
<dbReference type="GO" id="GO:0005524">
    <property type="term" value="F:ATP binding"/>
    <property type="evidence" value="ECO:0007669"/>
    <property type="project" value="UniProtKB-KW"/>
</dbReference>
<dbReference type="Gene3D" id="1.10.1420.10">
    <property type="match status" value="1"/>
</dbReference>
<evidence type="ECO:0000256" key="3">
    <source>
        <dbReference type="ARBA" id="ARBA00006271"/>
    </source>
</evidence>
<dbReference type="GeneID" id="89927925"/>
<dbReference type="SMART" id="SM00533">
    <property type="entry name" value="MUTSd"/>
    <property type="match status" value="1"/>
</dbReference>
<dbReference type="PANTHER" id="PTHR11361">
    <property type="entry name" value="DNA MISMATCH REPAIR PROTEIN MUTS FAMILY MEMBER"/>
    <property type="match status" value="1"/>
</dbReference>
<keyword evidence="4" id="KW-0158">Chromosome</keyword>
<evidence type="ECO:0000256" key="12">
    <source>
        <dbReference type="SAM" id="MobiDB-lite"/>
    </source>
</evidence>
<dbReference type="InterPro" id="IPR000432">
    <property type="entry name" value="DNA_mismatch_repair_MutS_C"/>
</dbReference>
<evidence type="ECO:0000256" key="1">
    <source>
        <dbReference type="ARBA" id="ARBA00004123"/>
    </source>
</evidence>
<feature type="compositionally biased region" description="Polar residues" evidence="12">
    <location>
        <begin position="109"/>
        <end position="120"/>
    </location>
</feature>
<dbReference type="InterPro" id="IPR027417">
    <property type="entry name" value="P-loop_NTPase"/>
</dbReference>
<keyword evidence="15" id="KW-1185">Reference proteome</keyword>
<dbReference type="RefSeq" id="XP_064657628.1">
    <property type="nucleotide sequence ID" value="XM_064803827.1"/>
</dbReference>
<proteinExistence type="inferred from homology"/>
<dbReference type="GO" id="GO:0005694">
    <property type="term" value="C:chromosome"/>
    <property type="evidence" value="ECO:0007669"/>
    <property type="project" value="UniProtKB-SubCell"/>
</dbReference>
<reference evidence="14 15" key="1">
    <citation type="submission" date="2023-08" db="EMBL/GenBank/DDBJ databases">
        <title>Black Yeasts Isolated from many extreme environments.</title>
        <authorList>
            <person name="Coleine C."/>
            <person name="Stajich J.E."/>
            <person name="Selbmann L."/>
        </authorList>
    </citation>
    <scope>NUCLEOTIDE SEQUENCE [LARGE SCALE GENOMIC DNA]</scope>
    <source>
        <strain evidence="14 15">CCFEE 5935</strain>
    </source>
</reference>
<name>A0AAV9P5R6_9PEZI</name>
<feature type="domain" description="DNA mismatch repair proteins mutS family" evidence="13">
    <location>
        <begin position="843"/>
        <end position="859"/>
    </location>
</feature>
<keyword evidence="5" id="KW-0547">Nucleotide-binding</keyword>
<dbReference type="GO" id="GO:0051026">
    <property type="term" value="P:chiasma assembly"/>
    <property type="evidence" value="ECO:0007669"/>
    <property type="project" value="UniProtKB-ARBA"/>
</dbReference>
<evidence type="ECO:0000256" key="11">
    <source>
        <dbReference type="ARBA" id="ARBA00077470"/>
    </source>
</evidence>
<feature type="compositionally biased region" description="Low complexity" evidence="12">
    <location>
        <begin position="47"/>
        <end position="93"/>
    </location>
</feature>
<dbReference type="GO" id="GO:0006298">
    <property type="term" value="P:mismatch repair"/>
    <property type="evidence" value="ECO:0007669"/>
    <property type="project" value="InterPro"/>
</dbReference>
<accession>A0AAV9P5R6</accession>
<evidence type="ECO:0000259" key="13">
    <source>
        <dbReference type="PROSITE" id="PS00486"/>
    </source>
</evidence>
<sequence>MQSLAAKLTFDLTSSGEVLVSLYSSLLDQIRTQEMAAFKQPQKRRQSSGQNSSRNTRGRAPSVATSTRSDTTSGSRYAASRRSSAGSSRSQASNHATPTPGARLERSASVASSRTFNGISERQAATEPPSDGLGLDEDNLSEVIMAVNMLPRGLVGCAYYVARDEKLYFMEDVKIGGPDVIDALKLFIDPTVVLVSSKCVDEVFNRLDPETRNARASVDGRSGDQTRLPYLLECRPNAEFGYEAARNKLVNLRMGQPTGPKVTFVVPGDIVAHEDISTNLEGGFAGRQGQLLRLAGWINMESRITVGCAGAVLSYLQRRRVTTYLPGDKAAASMFRVGTVEMFSLSGSMFVNADTLLSLQITSTECHPNAQNQGPASRGWSSGGSKEGLSVYGLFHYFARTSQGRLLLRQYFLRPSLNRAVIDERLDTISVLLRPDNASLFDQLGEMLSKIKNIRLVTANLRKGISSGLTKSRSVSTSVWPTLREFVFYSLLLYDHMTELAGGEGLAIRAKILQRFEKQQLAAVGTLITVVVDFEATREQRRTVVLAGVDGELDEIKRTYDGIESLLHEVTNHIAGNVPAELNAKINVIFFPQIGFLIACPVEADTGAGVFEGPINDPWEKMFVTEVSAYYKNSNMGELDERFGDIYGRICDKEIEIVQELGERILEYEEALHDVSDICGELDSLVALAKGAKQHNFVRPRLTDENIIKIKGGRHPLQELTVPSFVANDTYLVGGAGTEPGAAPFINHSPQPGHDGSVSEGPSMVLMTGPNYSGKSVYLKQVAIIVYMAHIGCYVPADAAKIGLTDKILTRISTRESVSRIQSAFMIDLQQISVALSLATRRSLLIIDEFGKGTESNDGAGLAAGVFEHLLQRDAESPKVLGATHFHEIFEAGFLQPRPSLSFAHMEVRMDTQASQVDDQITYLYNYRPERSTSSFGTICAAMNGIEPSIIEKADQLLLLASKGADLVEVCAELPGAELAELEDAETIAREFLATEINECQPRKLVDDLVTLASSTDGAS</sequence>
<gene>
    <name evidence="14" type="ORF">LTR77_006585</name>
</gene>
<dbReference type="PROSITE" id="PS00486">
    <property type="entry name" value="DNA_MISMATCH_REPAIR_2"/>
    <property type="match status" value="1"/>
</dbReference>
<evidence type="ECO:0000313" key="15">
    <source>
        <dbReference type="Proteomes" id="UP001337655"/>
    </source>
</evidence>
<organism evidence="14 15">
    <name type="scientific">Saxophila tyrrhenica</name>
    <dbReference type="NCBI Taxonomy" id="1690608"/>
    <lineage>
        <taxon>Eukaryota</taxon>
        <taxon>Fungi</taxon>
        <taxon>Dikarya</taxon>
        <taxon>Ascomycota</taxon>
        <taxon>Pezizomycotina</taxon>
        <taxon>Dothideomycetes</taxon>
        <taxon>Dothideomycetidae</taxon>
        <taxon>Mycosphaerellales</taxon>
        <taxon>Extremaceae</taxon>
        <taxon>Saxophila</taxon>
    </lineage>
</organism>
<keyword evidence="7" id="KW-0238">DNA-binding</keyword>
<keyword evidence="8" id="KW-0539">Nucleus</keyword>
<comment type="caution">
    <text evidence="14">The sequence shown here is derived from an EMBL/GenBank/DDBJ whole genome shotgun (WGS) entry which is preliminary data.</text>
</comment>
<dbReference type="SMART" id="SM00534">
    <property type="entry name" value="MUTSac"/>
    <property type="match status" value="1"/>
</dbReference>
<dbReference type="InterPro" id="IPR036187">
    <property type="entry name" value="DNA_mismatch_repair_MutS_sf"/>
</dbReference>
<dbReference type="SUPFAM" id="SSF52540">
    <property type="entry name" value="P-loop containing nucleoside triphosphate hydrolases"/>
    <property type="match status" value="1"/>
</dbReference>
<feature type="region of interest" description="Disordered" evidence="12">
    <location>
        <begin position="36"/>
        <end position="135"/>
    </location>
</feature>
<dbReference type="CDD" id="cd03281">
    <property type="entry name" value="ABC_MSH5_euk"/>
    <property type="match status" value="1"/>
</dbReference>
<evidence type="ECO:0000256" key="9">
    <source>
        <dbReference type="ARBA" id="ARBA00023254"/>
    </source>
</evidence>
<dbReference type="GO" id="GO:0140664">
    <property type="term" value="F:ATP-dependent DNA damage sensor activity"/>
    <property type="evidence" value="ECO:0007669"/>
    <property type="project" value="InterPro"/>
</dbReference>
<dbReference type="InterPro" id="IPR045076">
    <property type="entry name" value="MutS"/>
</dbReference>
<dbReference type="GO" id="GO:0030983">
    <property type="term" value="F:mismatched DNA binding"/>
    <property type="evidence" value="ECO:0007669"/>
    <property type="project" value="InterPro"/>
</dbReference>
<evidence type="ECO:0000313" key="14">
    <source>
        <dbReference type="EMBL" id="KAK5168018.1"/>
    </source>
</evidence>
<dbReference type="PANTHER" id="PTHR11361:SF20">
    <property type="entry name" value="MUTS PROTEIN HOMOLOG 5"/>
    <property type="match status" value="1"/>
</dbReference>
<evidence type="ECO:0000256" key="4">
    <source>
        <dbReference type="ARBA" id="ARBA00022454"/>
    </source>
</evidence>
<dbReference type="GO" id="GO:0005634">
    <property type="term" value="C:nucleus"/>
    <property type="evidence" value="ECO:0007669"/>
    <property type="project" value="UniProtKB-SubCell"/>
</dbReference>
<dbReference type="SUPFAM" id="SSF48334">
    <property type="entry name" value="DNA repair protein MutS, domain III"/>
    <property type="match status" value="1"/>
</dbReference>
<dbReference type="EMBL" id="JAVRRT010000010">
    <property type="protein sequence ID" value="KAK5168018.1"/>
    <property type="molecule type" value="Genomic_DNA"/>
</dbReference>
<dbReference type="Pfam" id="PF00488">
    <property type="entry name" value="MutS_V"/>
    <property type="match status" value="1"/>
</dbReference>
<keyword evidence="6" id="KW-0067">ATP-binding</keyword>
<dbReference type="FunFam" id="3.40.50.300:FF:001067">
    <property type="entry name" value="DNA mismatch repair protein MSH5"/>
    <property type="match status" value="1"/>
</dbReference>
<comment type="subcellular location">
    <subcellularLocation>
        <location evidence="2">Chromosome</location>
    </subcellularLocation>
    <subcellularLocation>
        <location evidence="1">Nucleus</location>
    </subcellularLocation>
</comment>
<dbReference type="InterPro" id="IPR007696">
    <property type="entry name" value="DNA_mismatch_repair_MutS_core"/>
</dbReference>
<dbReference type="Pfam" id="PF05192">
    <property type="entry name" value="MutS_III"/>
    <property type="match status" value="1"/>
</dbReference>
<dbReference type="Proteomes" id="UP001337655">
    <property type="component" value="Unassembled WGS sequence"/>
</dbReference>
<dbReference type="AlphaFoldDB" id="A0AAV9P5R6"/>
<evidence type="ECO:0000256" key="5">
    <source>
        <dbReference type="ARBA" id="ARBA00022741"/>
    </source>
</evidence>
<evidence type="ECO:0000256" key="6">
    <source>
        <dbReference type="ARBA" id="ARBA00022840"/>
    </source>
</evidence>
<comment type="similarity">
    <text evidence="3">Belongs to the DNA mismatch repair MutS family.</text>
</comment>
<dbReference type="Gene3D" id="3.40.50.300">
    <property type="entry name" value="P-loop containing nucleotide triphosphate hydrolases"/>
    <property type="match status" value="1"/>
</dbReference>
<keyword evidence="9" id="KW-0469">Meiosis</keyword>
<evidence type="ECO:0000256" key="2">
    <source>
        <dbReference type="ARBA" id="ARBA00004286"/>
    </source>
</evidence>
<protein>
    <recommendedName>
        <fullName evidence="10">DNA mismatch repair protein MSH5</fullName>
    </recommendedName>
    <alternativeName>
        <fullName evidence="11">MutS protein homolog 5</fullName>
    </alternativeName>
</protein>
<evidence type="ECO:0000256" key="8">
    <source>
        <dbReference type="ARBA" id="ARBA00023242"/>
    </source>
</evidence>